<dbReference type="InterPro" id="IPR008321">
    <property type="entry name" value="UCP032146"/>
</dbReference>
<evidence type="ECO:0000313" key="1">
    <source>
        <dbReference type="EMBL" id="MBC4018873.1"/>
    </source>
</evidence>
<dbReference type="RefSeq" id="WP_186773613.1">
    <property type="nucleotide sequence ID" value="NZ_JACOMF010000088.1"/>
</dbReference>
<proteinExistence type="predicted"/>
<accession>A0A9X0R5E2</accession>
<dbReference type="Pfam" id="PF06793">
    <property type="entry name" value="UPF0262"/>
    <property type="match status" value="1"/>
</dbReference>
<dbReference type="NCBIfam" id="NF002769">
    <property type="entry name" value="PRK02853.1"/>
    <property type="match status" value="1"/>
</dbReference>
<dbReference type="EMBL" id="JACOMF010000088">
    <property type="protein sequence ID" value="MBC4018873.1"/>
    <property type="molecule type" value="Genomic_DNA"/>
</dbReference>
<dbReference type="AlphaFoldDB" id="A0A9X0R5E2"/>
<organism evidence="1 2">
    <name type="scientific">Siccirubricoccus deserti</name>
    <dbReference type="NCBI Taxonomy" id="2013562"/>
    <lineage>
        <taxon>Bacteria</taxon>
        <taxon>Pseudomonadati</taxon>
        <taxon>Pseudomonadota</taxon>
        <taxon>Alphaproteobacteria</taxon>
        <taxon>Acetobacterales</taxon>
        <taxon>Roseomonadaceae</taxon>
        <taxon>Siccirubricoccus</taxon>
    </lineage>
</organism>
<dbReference type="Proteomes" id="UP000600101">
    <property type="component" value="Unassembled WGS sequence"/>
</dbReference>
<evidence type="ECO:0000313" key="2">
    <source>
        <dbReference type="Proteomes" id="UP000600101"/>
    </source>
</evidence>
<protein>
    <submittedName>
        <fullName evidence="1">UPF0262 family protein</fullName>
    </submittedName>
</protein>
<sequence>MPERRLVPAPADALATRRLTHLILPDATPLRSAYAEADRRQAVADLLTENRFDPLGVPGGPFMLHLCVRDGRLVFDIRDAAEVSVRAVALALGPFRRLIKDYHMIVESHELVVSEVGSGGAHEARIQAIDMGRRGLHNEGAELLMARLDGRIGLDFETARRLFTLVCALHQRI</sequence>
<name>A0A9X0R5E2_9PROT</name>
<comment type="caution">
    <text evidence="1">The sequence shown here is derived from an EMBL/GenBank/DDBJ whole genome shotgun (WGS) entry which is preliminary data.</text>
</comment>
<gene>
    <name evidence="1" type="ORF">H7965_26845</name>
</gene>
<reference evidence="1" key="1">
    <citation type="submission" date="2020-08" db="EMBL/GenBank/DDBJ databases">
        <authorList>
            <person name="Hu Y."/>
            <person name="Nguyen S.V."/>
            <person name="Li F."/>
            <person name="Fanning S."/>
        </authorList>
    </citation>
    <scope>NUCLEOTIDE SEQUENCE</scope>
    <source>
        <strain evidence="1">SYSU D8009</strain>
    </source>
</reference>
<keyword evidence="2" id="KW-1185">Reference proteome</keyword>